<gene>
    <name evidence="1" type="ORF">ACFQDO_04100</name>
</gene>
<proteinExistence type="predicted"/>
<organism evidence="1 2">
    <name type="scientific">Angustibacter luteus</name>
    <dbReference type="NCBI Taxonomy" id="658456"/>
    <lineage>
        <taxon>Bacteria</taxon>
        <taxon>Bacillati</taxon>
        <taxon>Actinomycetota</taxon>
        <taxon>Actinomycetes</taxon>
        <taxon>Kineosporiales</taxon>
        <taxon>Kineosporiaceae</taxon>
    </lineage>
</organism>
<dbReference type="EC" id="3.4.23.-" evidence="1"/>
<dbReference type="GO" id="GO:0016787">
    <property type="term" value="F:hydrolase activity"/>
    <property type="evidence" value="ECO:0007669"/>
    <property type="project" value="UniProtKB-KW"/>
</dbReference>
<comment type="caution">
    <text evidence="1">The sequence shown here is derived from an EMBL/GenBank/DDBJ whole genome shotgun (WGS) entry which is preliminary data.</text>
</comment>
<dbReference type="Gene3D" id="2.40.70.10">
    <property type="entry name" value="Acid Proteases"/>
    <property type="match status" value="2"/>
</dbReference>
<sequence length="273" mass="29336">MTSTTAFDRVGHMVRVPVALAGEKHRFLVDSGIGVTVVSPQIAARSDVRLTGETFTGRRMSGQELTLPIVQLPELRLGDYSIHGHRAVVADLGPVDGPTGFAGILSPRFFAGNAVTTDPDAMSLTVRPVAGLDEQGYVIPLQMRAEGPALTPFAVLILPSGREIEVEVDTGSQNTILDVQYLDECGVDLAHASVTTTTGVDETGHEWTRHWSTIAGQVHLKGAPETAQPEPRVQFQEIIHDGLIGTDYLERYRVTLDAVGARLILSPRTTTAP</sequence>
<dbReference type="RefSeq" id="WP_345717151.1">
    <property type="nucleotide sequence ID" value="NZ_BAABFP010000005.1"/>
</dbReference>
<dbReference type="Proteomes" id="UP001596189">
    <property type="component" value="Unassembled WGS sequence"/>
</dbReference>
<name>A0ABW1JAY5_9ACTN</name>
<dbReference type="Pfam" id="PF13650">
    <property type="entry name" value="Asp_protease_2"/>
    <property type="match status" value="1"/>
</dbReference>
<protein>
    <submittedName>
        <fullName evidence="1">Retropepsin-like aspartic protease</fullName>
        <ecNumber evidence="1">3.4.23.-</ecNumber>
    </submittedName>
</protein>
<evidence type="ECO:0000313" key="2">
    <source>
        <dbReference type="Proteomes" id="UP001596189"/>
    </source>
</evidence>
<dbReference type="InterPro" id="IPR021109">
    <property type="entry name" value="Peptidase_aspartic_dom_sf"/>
</dbReference>
<evidence type="ECO:0000313" key="1">
    <source>
        <dbReference type="EMBL" id="MFC6006304.1"/>
    </source>
</evidence>
<keyword evidence="2" id="KW-1185">Reference proteome</keyword>
<reference evidence="2" key="1">
    <citation type="journal article" date="2019" name="Int. J. Syst. Evol. Microbiol.">
        <title>The Global Catalogue of Microorganisms (GCM) 10K type strain sequencing project: providing services to taxonomists for standard genome sequencing and annotation.</title>
        <authorList>
            <consortium name="The Broad Institute Genomics Platform"/>
            <consortium name="The Broad Institute Genome Sequencing Center for Infectious Disease"/>
            <person name="Wu L."/>
            <person name="Ma J."/>
        </authorList>
    </citation>
    <scope>NUCLEOTIDE SEQUENCE [LARGE SCALE GENOMIC DNA]</scope>
    <source>
        <strain evidence="2">KACC 14249</strain>
    </source>
</reference>
<keyword evidence="1" id="KW-0378">Hydrolase</keyword>
<accession>A0ABW1JAY5</accession>
<dbReference type="SUPFAM" id="SSF50630">
    <property type="entry name" value="Acid proteases"/>
    <property type="match status" value="2"/>
</dbReference>
<dbReference type="EMBL" id="JBHSRD010000002">
    <property type="protein sequence ID" value="MFC6006304.1"/>
    <property type="molecule type" value="Genomic_DNA"/>
</dbReference>